<dbReference type="AlphaFoldDB" id="A0A2W4QE18"/>
<comment type="caution">
    <text evidence="3">The sequence shown here is derived from an EMBL/GenBank/DDBJ whole genome shotgun (WGS) entry which is preliminary data.</text>
</comment>
<evidence type="ECO:0000256" key="1">
    <source>
        <dbReference type="SAM" id="MobiDB-lite"/>
    </source>
</evidence>
<feature type="domain" description="Peptidase C14 caspase" evidence="2">
    <location>
        <begin position="25"/>
        <end position="114"/>
    </location>
</feature>
<feature type="region of interest" description="Disordered" evidence="1">
    <location>
        <begin position="1"/>
        <end position="24"/>
    </location>
</feature>
<dbReference type="GO" id="GO:0004197">
    <property type="term" value="F:cysteine-type endopeptidase activity"/>
    <property type="evidence" value="ECO:0007669"/>
    <property type="project" value="InterPro"/>
</dbReference>
<dbReference type="InterPro" id="IPR052039">
    <property type="entry name" value="Caspase-related_regulators"/>
</dbReference>
<proteinExistence type="predicted"/>
<gene>
    <name evidence="3" type="ORF">DM484_28265</name>
</gene>
<dbReference type="Gene3D" id="3.40.50.1460">
    <property type="match status" value="1"/>
</dbReference>
<name>A0A2W4QE18_9GAMM</name>
<dbReference type="PANTHER" id="PTHR22576:SF37">
    <property type="entry name" value="MUCOSA-ASSOCIATED LYMPHOID TISSUE LYMPHOMA TRANSLOCATION PROTEIN 1"/>
    <property type="match status" value="1"/>
</dbReference>
<dbReference type="SUPFAM" id="SSF52129">
    <property type="entry name" value="Caspase-like"/>
    <property type="match status" value="1"/>
</dbReference>
<evidence type="ECO:0000313" key="3">
    <source>
        <dbReference type="EMBL" id="PZN70565.1"/>
    </source>
</evidence>
<dbReference type="EMBL" id="QJPH01000551">
    <property type="protein sequence ID" value="PZN70565.1"/>
    <property type="molecule type" value="Genomic_DNA"/>
</dbReference>
<dbReference type="Pfam" id="PF00656">
    <property type="entry name" value="Peptidase_C14"/>
    <property type="match status" value="1"/>
</dbReference>
<protein>
    <recommendedName>
        <fullName evidence="2">Peptidase C14 caspase domain-containing protein</fullName>
    </recommendedName>
</protein>
<accession>A0A2W4QE18</accession>
<dbReference type="InterPro" id="IPR029030">
    <property type="entry name" value="Caspase-like_dom_sf"/>
</dbReference>
<dbReference type="Proteomes" id="UP000249396">
    <property type="component" value="Unassembled WGS sequence"/>
</dbReference>
<evidence type="ECO:0000313" key="4">
    <source>
        <dbReference type="Proteomes" id="UP000249396"/>
    </source>
</evidence>
<organism evidence="3 4">
    <name type="scientific">Candidatus Methylumidiphilus alinenensis</name>
    <dbReference type="NCBI Taxonomy" id="2202197"/>
    <lineage>
        <taxon>Bacteria</taxon>
        <taxon>Pseudomonadati</taxon>
        <taxon>Pseudomonadota</taxon>
        <taxon>Gammaproteobacteria</taxon>
        <taxon>Methylococcales</taxon>
        <taxon>Candidatus Methylumidiphilus</taxon>
    </lineage>
</organism>
<sequence length="148" mass="16711">MSEILDPKIGIFSNDTQEKDSRGRGIERQEFGGSLIQSSNHIDQNLTSDNGGIFIYSTSPGGLALDGASDHSPFAKSFIKLLNKDTNIYSMFIQLVEDVKKETFGKQIPWLSSNADIEFNFRYPSKQKVKFFRIAVIDTCRDDPFTFK</sequence>
<dbReference type="GO" id="GO:0006508">
    <property type="term" value="P:proteolysis"/>
    <property type="evidence" value="ECO:0007669"/>
    <property type="project" value="InterPro"/>
</dbReference>
<reference evidence="3 4" key="1">
    <citation type="journal article" date="2018" name="Aquat. Microb. Ecol.">
        <title>Gammaproteobacterial methanotrophs dominate.</title>
        <authorList>
            <person name="Rissanen A.J."/>
            <person name="Saarenheimo J."/>
            <person name="Tiirola M."/>
            <person name="Peura S."/>
            <person name="Aalto S.L."/>
            <person name="Karvinen A."/>
            <person name="Nykanen H."/>
        </authorList>
    </citation>
    <scope>NUCLEOTIDE SEQUENCE [LARGE SCALE GENOMIC DNA]</scope>
    <source>
        <strain evidence="3">AMbin10</strain>
    </source>
</reference>
<evidence type="ECO:0000259" key="2">
    <source>
        <dbReference type="Pfam" id="PF00656"/>
    </source>
</evidence>
<dbReference type="PANTHER" id="PTHR22576">
    <property type="entry name" value="MUCOSA ASSOCIATED LYMPHOID TISSUE LYMPHOMA TRANSLOCATION PROTEIN 1/PARACASPASE"/>
    <property type="match status" value="1"/>
</dbReference>
<dbReference type="InterPro" id="IPR011600">
    <property type="entry name" value="Pept_C14_caspase"/>
</dbReference>